<proteinExistence type="predicted"/>
<accession>A0A9P8V2M7</accession>
<sequence>NLPSGLPAPGLPTDPAQFTTADHLPFPGEPSGLPSLPGQGDPNETGPGPAQPSAPGPVQPSAPGLPGDTSSKTTCTLGLPGTNTAVPSDGGDGVGPGSLPSDDSLPAGYGFPTGPGQPDGPSDGVLPTVIDPSHESAGAFPTVVPPPLSTTALPVGLPSGNGDAAPDTTKDCSTGSKTLVVTSVATTTFLNIVPHLTTTYTFPYQALVTVESTIVTVDSVPTLRRWFKRQDGALPMTEAIFANTTTSAQATSTEEPAEVTLFPTSAPANTTATDSDAGSAAVETATPVIPVQLPICTGSTEVGNQVLDFDELSVGPLYNPYHRFWFSRGFVVAPPPTVPYVPTSGGKLLEFVPPVIVDGTTTTTLDASQFGVGIDAATDCFRFNFHGANLGCDATGEGQFCEFTFTGYRFNATLNAEEQVMSQLAWVPSCPDLVDCPLTPLIVEGFNDISSVLVTVRVDGQAASWWADDVRVGWFDNSCEAGRCRAGTQRRVSSRVKGQS</sequence>
<name>A0A9P8V2M7_9PEZI</name>
<dbReference type="EMBL" id="JAGSXJ010000033">
    <property type="protein sequence ID" value="KAH6668686.1"/>
    <property type="molecule type" value="Genomic_DNA"/>
</dbReference>
<comment type="caution">
    <text evidence="3">The sequence shown here is derived from an EMBL/GenBank/DDBJ whole genome shotgun (WGS) entry which is preliminary data.</text>
</comment>
<protein>
    <recommendedName>
        <fullName evidence="2">DUF7371 domain-containing protein</fullName>
    </recommendedName>
</protein>
<evidence type="ECO:0000256" key="1">
    <source>
        <dbReference type="SAM" id="MobiDB-lite"/>
    </source>
</evidence>
<gene>
    <name evidence="3" type="ORF">F5X68DRAFT_52880</name>
</gene>
<feature type="non-terminal residue" evidence="3">
    <location>
        <position position="500"/>
    </location>
</feature>
<organism evidence="3 4">
    <name type="scientific">Plectosphaerella plurivora</name>
    <dbReference type="NCBI Taxonomy" id="936078"/>
    <lineage>
        <taxon>Eukaryota</taxon>
        <taxon>Fungi</taxon>
        <taxon>Dikarya</taxon>
        <taxon>Ascomycota</taxon>
        <taxon>Pezizomycotina</taxon>
        <taxon>Sordariomycetes</taxon>
        <taxon>Hypocreomycetidae</taxon>
        <taxon>Glomerellales</taxon>
        <taxon>Plectosphaerellaceae</taxon>
        <taxon>Plectosphaerella</taxon>
    </lineage>
</organism>
<evidence type="ECO:0000259" key="2">
    <source>
        <dbReference type="Pfam" id="PF24086"/>
    </source>
</evidence>
<dbReference type="Proteomes" id="UP000770015">
    <property type="component" value="Unassembled WGS sequence"/>
</dbReference>
<dbReference type="AlphaFoldDB" id="A0A9P8V2M7"/>
<dbReference type="Pfam" id="PF24086">
    <property type="entry name" value="DUF7371"/>
    <property type="match status" value="1"/>
</dbReference>
<dbReference type="InterPro" id="IPR055795">
    <property type="entry name" value="DUF7371"/>
</dbReference>
<reference evidence="3" key="1">
    <citation type="journal article" date="2021" name="Nat. Commun.">
        <title>Genetic determinants of endophytism in the Arabidopsis root mycobiome.</title>
        <authorList>
            <person name="Mesny F."/>
            <person name="Miyauchi S."/>
            <person name="Thiergart T."/>
            <person name="Pickel B."/>
            <person name="Atanasova L."/>
            <person name="Karlsson M."/>
            <person name="Huettel B."/>
            <person name="Barry K.W."/>
            <person name="Haridas S."/>
            <person name="Chen C."/>
            <person name="Bauer D."/>
            <person name="Andreopoulos W."/>
            <person name="Pangilinan J."/>
            <person name="LaButti K."/>
            <person name="Riley R."/>
            <person name="Lipzen A."/>
            <person name="Clum A."/>
            <person name="Drula E."/>
            <person name="Henrissat B."/>
            <person name="Kohler A."/>
            <person name="Grigoriev I.V."/>
            <person name="Martin F.M."/>
            <person name="Hacquard S."/>
        </authorList>
    </citation>
    <scope>NUCLEOTIDE SEQUENCE</scope>
    <source>
        <strain evidence="3">MPI-SDFR-AT-0117</strain>
    </source>
</reference>
<feature type="domain" description="DUF7371" evidence="2">
    <location>
        <begin position="301"/>
        <end position="485"/>
    </location>
</feature>
<feature type="compositionally biased region" description="Polar residues" evidence="1">
    <location>
        <begin position="68"/>
        <end position="85"/>
    </location>
</feature>
<evidence type="ECO:0000313" key="3">
    <source>
        <dbReference type="EMBL" id="KAH6668686.1"/>
    </source>
</evidence>
<feature type="region of interest" description="Disordered" evidence="1">
    <location>
        <begin position="1"/>
        <end position="145"/>
    </location>
</feature>
<keyword evidence="4" id="KW-1185">Reference proteome</keyword>
<feature type="compositionally biased region" description="Pro residues" evidence="1">
    <location>
        <begin position="49"/>
        <end position="60"/>
    </location>
</feature>
<feature type="region of interest" description="Disordered" evidence="1">
    <location>
        <begin position="151"/>
        <end position="170"/>
    </location>
</feature>
<feature type="compositionally biased region" description="Low complexity" evidence="1">
    <location>
        <begin position="24"/>
        <end position="48"/>
    </location>
</feature>
<evidence type="ECO:0000313" key="4">
    <source>
        <dbReference type="Proteomes" id="UP000770015"/>
    </source>
</evidence>
<dbReference type="OrthoDB" id="5385013at2759"/>